<keyword evidence="2" id="KW-0479">Metal-binding</keyword>
<dbReference type="Proteomes" id="UP000315700">
    <property type="component" value="Chromosome"/>
</dbReference>
<gene>
    <name evidence="8" type="primary">atsA_2</name>
    <name evidence="8" type="ORF">Pan44_03410</name>
</gene>
<feature type="domain" description="Sulfatase N-terminal" evidence="7">
    <location>
        <begin position="26"/>
        <end position="339"/>
    </location>
</feature>
<evidence type="ECO:0000256" key="6">
    <source>
        <dbReference type="SAM" id="SignalP"/>
    </source>
</evidence>
<dbReference type="InterPro" id="IPR017850">
    <property type="entry name" value="Alkaline_phosphatase_core_sf"/>
</dbReference>
<evidence type="ECO:0000259" key="7">
    <source>
        <dbReference type="Pfam" id="PF00884"/>
    </source>
</evidence>
<dbReference type="InterPro" id="IPR000917">
    <property type="entry name" value="Sulfatase_N"/>
</dbReference>
<evidence type="ECO:0000256" key="5">
    <source>
        <dbReference type="SAM" id="MobiDB-lite"/>
    </source>
</evidence>
<dbReference type="GO" id="GO:0046872">
    <property type="term" value="F:metal ion binding"/>
    <property type="evidence" value="ECO:0007669"/>
    <property type="project" value="UniProtKB-KW"/>
</dbReference>
<keyword evidence="6" id="KW-0732">Signal</keyword>
<dbReference type="AlphaFoldDB" id="A0A517S894"/>
<dbReference type="Gene3D" id="3.30.1120.10">
    <property type="match status" value="1"/>
</dbReference>
<keyword evidence="3 8" id="KW-0378">Hydrolase</keyword>
<evidence type="ECO:0000256" key="4">
    <source>
        <dbReference type="ARBA" id="ARBA00022837"/>
    </source>
</evidence>
<dbReference type="InterPro" id="IPR024607">
    <property type="entry name" value="Sulfatase_CS"/>
</dbReference>
<organism evidence="8 9">
    <name type="scientific">Caulifigura coniformis</name>
    <dbReference type="NCBI Taxonomy" id="2527983"/>
    <lineage>
        <taxon>Bacteria</taxon>
        <taxon>Pseudomonadati</taxon>
        <taxon>Planctomycetota</taxon>
        <taxon>Planctomycetia</taxon>
        <taxon>Planctomycetales</taxon>
        <taxon>Planctomycetaceae</taxon>
        <taxon>Caulifigura</taxon>
    </lineage>
</organism>
<dbReference type="KEGG" id="ccos:Pan44_03410"/>
<dbReference type="PROSITE" id="PS00149">
    <property type="entry name" value="SULFATASE_2"/>
    <property type="match status" value="1"/>
</dbReference>
<dbReference type="Pfam" id="PF00884">
    <property type="entry name" value="Sulfatase"/>
    <property type="match status" value="1"/>
</dbReference>
<protein>
    <submittedName>
        <fullName evidence="8">Arylsulfatase</fullName>
        <ecNumber evidence="8">3.1.6.1</ecNumber>
    </submittedName>
</protein>
<accession>A0A517S894</accession>
<dbReference type="PANTHER" id="PTHR42693">
    <property type="entry name" value="ARYLSULFATASE FAMILY MEMBER"/>
    <property type="match status" value="1"/>
</dbReference>
<dbReference type="CDD" id="cd16026">
    <property type="entry name" value="GALNS_like"/>
    <property type="match status" value="1"/>
</dbReference>
<keyword evidence="9" id="KW-1185">Reference proteome</keyword>
<keyword evidence="4" id="KW-0106">Calcium</keyword>
<feature type="region of interest" description="Disordered" evidence="5">
    <location>
        <begin position="440"/>
        <end position="469"/>
    </location>
</feature>
<evidence type="ECO:0000313" key="9">
    <source>
        <dbReference type="Proteomes" id="UP000315700"/>
    </source>
</evidence>
<feature type="signal peptide" evidence="6">
    <location>
        <begin position="1"/>
        <end position="21"/>
    </location>
</feature>
<feature type="compositionally biased region" description="Basic and acidic residues" evidence="5">
    <location>
        <begin position="393"/>
        <end position="406"/>
    </location>
</feature>
<sequence length="469" mass="51851" precursor="true">MRSLLACLVVFAVTFSSAAVAQERLPNLIIINCDDLGYGDVGCYGSTKQKTPNIDRLAAEGMKLTSFYSTSGVCTPSRTSLMTGCYPRRVSMHTNGVGYWVLFPGNARGLHPDETTIAEVAKSKGYATMCIGKWHLGDQPAFLPTKQGFDHYFGIPFSNDMGQLRADGKMDNTRLPTPLMRDETVIEQEPDQTHLTRRYTNEAVSFMEKNVDRPFFLYLPHAFPHWPHYASEKFKGKSANGVYGDCIEEVDWSTGIITRALVDMGLDRHTIVLFTSDNGGVFRHGASNAPLKAGKATSFEGGHRVPGILWAPGRIKAGQVGDKIVTMMDILPTFAATIGAPLPERKIDGYDQRPLLNDPSARSPYDESGYLYYFEGYVQAVRSGAWKLRVAKDGPKQTSVELDRPELYNLDQDPGESTNVADQNPEIIARLLPMIEKARHEIGHGDKDGTEQRKPGLVDNPTPLTRRAS</sequence>
<dbReference type="Gene3D" id="3.40.720.10">
    <property type="entry name" value="Alkaline Phosphatase, subunit A"/>
    <property type="match status" value="1"/>
</dbReference>
<dbReference type="InterPro" id="IPR050738">
    <property type="entry name" value="Sulfatase"/>
</dbReference>
<reference evidence="8 9" key="1">
    <citation type="submission" date="2019-02" db="EMBL/GenBank/DDBJ databases">
        <title>Deep-cultivation of Planctomycetes and their phenomic and genomic characterization uncovers novel biology.</title>
        <authorList>
            <person name="Wiegand S."/>
            <person name="Jogler M."/>
            <person name="Boedeker C."/>
            <person name="Pinto D."/>
            <person name="Vollmers J."/>
            <person name="Rivas-Marin E."/>
            <person name="Kohn T."/>
            <person name="Peeters S.H."/>
            <person name="Heuer A."/>
            <person name="Rast P."/>
            <person name="Oberbeckmann S."/>
            <person name="Bunk B."/>
            <person name="Jeske O."/>
            <person name="Meyerdierks A."/>
            <person name="Storesund J.E."/>
            <person name="Kallscheuer N."/>
            <person name="Luecker S."/>
            <person name="Lage O.M."/>
            <person name="Pohl T."/>
            <person name="Merkel B.J."/>
            <person name="Hornburger P."/>
            <person name="Mueller R.-W."/>
            <person name="Bruemmer F."/>
            <person name="Labrenz M."/>
            <person name="Spormann A.M."/>
            <person name="Op den Camp H."/>
            <person name="Overmann J."/>
            <person name="Amann R."/>
            <person name="Jetten M.S.M."/>
            <person name="Mascher T."/>
            <person name="Medema M.H."/>
            <person name="Devos D.P."/>
            <person name="Kaster A.-K."/>
            <person name="Ovreas L."/>
            <person name="Rohde M."/>
            <person name="Galperin M.Y."/>
            <person name="Jogler C."/>
        </authorList>
    </citation>
    <scope>NUCLEOTIDE SEQUENCE [LARGE SCALE GENOMIC DNA]</scope>
    <source>
        <strain evidence="8 9">Pan44</strain>
    </source>
</reference>
<dbReference type="GO" id="GO:0004065">
    <property type="term" value="F:arylsulfatase activity"/>
    <property type="evidence" value="ECO:0007669"/>
    <property type="project" value="UniProtKB-EC"/>
</dbReference>
<name>A0A517S894_9PLAN</name>
<evidence type="ECO:0000313" key="8">
    <source>
        <dbReference type="EMBL" id="QDT52332.1"/>
    </source>
</evidence>
<dbReference type="OrthoDB" id="9783154at2"/>
<feature type="chain" id="PRO_5021710187" evidence="6">
    <location>
        <begin position="22"/>
        <end position="469"/>
    </location>
</feature>
<dbReference type="PROSITE" id="PS00523">
    <property type="entry name" value="SULFATASE_1"/>
    <property type="match status" value="1"/>
</dbReference>
<dbReference type="EC" id="3.1.6.1" evidence="8"/>
<proteinExistence type="inferred from homology"/>
<evidence type="ECO:0000256" key="2">
    <source>
        <dbReference type="ARBA" id="ARBA00022723"/>
    </source>
</evidence>
<evidence type="ECO:0000256" key="1">
    <source>
        <dbReference type="ARBA" id="ARBA00008779"/>
    </source>
</evidence>
<comment type="similarity">
    <text evidence="1">Belongs to the sulfatase family.</text>
</comment>
<feature type="region of interest" description="Disordered" evidence="5">
    <location>
        <begin position="393"/>
        <end position="424"/>
    </location>
</feature>
<dbReference type="EMBL" id="CP036271">
    <property type="protein sequence ID" value="QDT52332.1"/>
    <property type="molecule type" value="Genomic_DNA"/>
</dbReference>
<dbReference type="RefSeq" id="WP_145026617.1">
    <property type="nucleotide sequence ID" value="NZ_CP036271.1"/>
</dbReference>
<dbReference type="SUPFAM" id="SSF53649">
    <property type="entry name" value="Alkaline phosphatase-like"/>
    <property type="match status" value="1"/>
</dbReference>
<evidence type="ECO:0000256" key="3">
    <source>
        <dbReference type="ARBA" id="ARBA00022801"/>
    </source>
</evidence>
<feature type="compositionally biased region" description="Basic and acidic residues" evidence="5">
    <location>
        <begin position="440"/>
        <end position="456"/>
    </location>
</feature>
<dbReference type="PANTHER" id="PTHR42693:SF53">
    <property type="entry name" value="ENDO-4-O-SULFATASE"/>
    <property type="match status" value="1"/>
</dbReference>
<dbReference type="InParanoid" id="A0A517S894"/>